<sequence length="272" mass="30146">MTIDIENKEWPEDGKLPELVGKANPFAVPDGYFEGLDERIMAAVKMDELKSNMPDAGFTMPGDYFEQLAGNIQARITVEEMVNGRDAGFAVPAGYFENLSDNIQSRIAVEEAMEAGEGFEVPAGYFENLSSQIQSRVFVEETLSADETFTVPDGYFEQLNAKILNKTVTQEVVQRKVGVVRLMRSTAFKYATAACFLLVAGASFMLWPSATSIEAHDASYLHKELSNIPKDELQGYIEVSMDGSDVQHTVVVEELPVKDAAFNPELQDYIEQ</sequence>
<organism evidence="1 2">
    <name type="scientific">Mucilaginibacter calamicampi</name>
    <dbReference type="NCBI Taxonomy" id="1302352"/>
    <lineage>
        <taxon>Bacteria</taxon>
        <taxon>Pseudomonadati</taxon>
        <taxon>Bacteroidota</taxon>
        <taxon>Sphingobacteriia</taxon>
        <taxon>Sphingobacteriales</taxon>
        <taxon>Sphingobacteriaceae</taxon>
        <taxon>Mucilaginibacter</taxon>
    </lineage>
</organism>
<evidence type="ECO:0000313" key="1">
    <source>
        <dbReference type="EMBL" id="MFD0751445.1"/>
    </source>
</evidence>
<accession>A0ABW2Z406</accession>
<evidence type="ECO:0000313" key="2">
    <source>
        <dbReference type="Proteomes" id="UP001596958"/>
    </source>
</evidence>
<proteinExistence type="predicted"/>
<reference evidence="2" key="1">
    <citation type="journal article" date="2019" name="Int. J. Syst. Evol. Microbiol.">
        <title>The Global Catalogue of Microorganisms (GCM) 10K type strain sequencing project: providing services to taxonomists for standard genome sequencing and annotation.</title>
        <authorList>
            <consortium name="The Broad Institute Genomics Platform"/>
            <consortium name="The Broad Institute Genome Sequencing Center for Infectious Disease"/>
            <person name="Wu L."/>
            <person name="Ma J."/>
        </authorList>
    </citation>
    <scope>NUCLEOTIDE SEQUENCE [LARGE SCALE GENOMIC DNA]</scope>
    <source>
        <strain evidence="2">CCUG 63418</strain>
    </source>
</reference>
<keyword evidence="2" id="KW-1185">Reference proteome</keyword>
<dbReference type="RefSeq" id="WP_377101639.1">
    <property type="nucleotide sequence ID" value="NZ_JBHTHU010000020.1"/>
</dbReference>
<gene>
    <name evidence="1" type="ORF">ACFQZS_14940</name>
</gene>
<name>A0ABW2Z406_9SPHI</name>
<dbReference type="Proteomes" id="UP001596958">
    <property type="component" value="Unassembled WGS sequence"/>
</dbReference>
<dbReference type="EMBL" id="JBHTHU010000020">
    <property type="protein sequence ID" value="MFD0751445.1"/>
    <property type="molecule type" value="Genomic_DNA"/>
</dbReference>
<protein>
    <submittedName>
        <fullName evidence="1">Uncharacterized protein</fullName>
    </submittedName>
</protein>
<comment type="caution">
    <text evidence="1">The sequence shown here is derived from an EMBL/GenBank/DDBJ whole genome shotgun (WGS) entry which is preliminary data.</text>
</comment>